<keyword evidence="2" id="KW-1185">Reference proteome</keyword>
<dbReference type="AlphaFoldDB" id="A0A7Z0VPM4"/>
<accession>A0A7Z0VPM4</accession>
<comment type="caution">
    <text evidence="1">The sequence shown here is derived from an EMBL/GenBank/DDBJ whole genome shotgun (WGS) entry which is preliminary data.</text>
</comment>
<sequence length="51" mass="5880">MGNSNSLIQYLGTIILTAENILHLTWRPSTFRHSSDFKHSLFSRQAYVRNG</sequence>
<reference evidence="1 2" key="1">
    <citation type="submission" date="2016-06" db="EMBL/GenBank/DDBJ databases">
        <title>Genome sequence of endosymbiont of Candidatus Endolucinida thiodiazotropha.</title>
        <authorList>
            <person name="Poehlein A."/>
            <person name="Koenig S."/>
            <person name="Heiden S.E."/>
            <person name="Thuermer A."/>
            <person name="Voget S."/>
            <person name="Daniel R."/>
            <person name="Markert S."/>
            <person name="Gros O."/>
            <person name="Schweder T."/>
        </authorList>
    </citation>
    <scope>NUCLEOTIDE SEQUENCE [LARGE SCALE GENOMIC DNA]</scope>
    <source>
        <strain evidence="1 2">COS</strain>
    </source>
</reference>
<protein>
    <submittedName>
        <fullName evidence="1">Uncharacterized protein</fullName>
    </submittedName>
</protein>
<dbReference type="EMBL" id="MARB01000001">
    <property type="protein sequence ID" value="ODJ89582.1"/>
    <property type="molecule type" value="Genomic_DNA"/>
</dbReference>
<evidence type="ECO:0000313" key="1">
    <source>
        <dbReference type="EMBL" id="ODJ89582.1"/>
    </source>
</evidence>
<organism evidence="1 2">
    <name type="scientific">Candidatus Thiodiazotropha endolucinida</name>
    <dbReference type="NCBI Taxonomy" id="1655433"/>
    <lineage>
        <taxon>Bacteria</taxon>
        <taxon>Pseudomonadati</taxon>
        <taxon>Pseudomonadota</taxon>
        <taxon>Gammaproteobacteria</taxon>
        <taxon>Chromatiales</taxon>
        <taxon>Sedimenticolaceae</taxon>
        <taxon>Candidatus Thiodiazotropha</taxon>
    </lineage>
</organism>
<name>A0A7Z0VPM4_9GAMM</name>
<dbReference type="Proteomes" id="UP000094769">
    <property type="component" value="Unassembled WGS sequence"/>
</dbReference>
<proteinExistence type="predicted"/>
<evidence type="ECO:0000313" key="2">
    <source>
        <dbReference type="Proteomes" id="UP000094769"/>
    </source>
</evidence>
<gene>
    <name evidence="1" type="ORF">CODIS_01420</name>
</gene>